<evidence type="ECO:0000313" key="2">
    <source>
        <dbReference type="Proteomes" id="UP000789706"/>
    </source>
</evidence>
<dbReference type="AlphaFoldDB" id="A0A9N8ZAZ2"/>
<comment type="caution">
    <text evidence="1">The sequence shown here is derived from an EMBL/GenBank/DDBJ whole genome shotgun (WGS) entry which is preliminary data.</text>
</comment>
<dbReference type="EMBL" id="CAJVPK010000263">
    <property type="protein sequence ID" value="CAG8485314.1"/>
    <property type="molecule type" value="Genomic_DNA"/>
</dbReference>
<dbReference type="Proteomes" id="UP000789706">
    <property type="component" value="Unassembled WGS sequence"/>
</dbReference>
<keyword evidence="2" id="KW-1185">Reference proteome</keyword>
<accession>A0A9N8ZAZ2</accession>
<evidence type="ECO:0000313" key="1">
    <source>
        <dbReference type="EMBL" id="CAG8485314.1"/>
    </source>
</evidence>
<protein>
    <submittedName>
        <fullName evidence="1">8105_t:CDS:1</fullName>
    </submittedName>
</protein>
<gene>
    <name evidence="1" type="ORF">DEBURN_LOCUS3882</name>
</gene>
<proteinExistence type="predicted"/>
<sequence>MTVIIGQIGASIHKNQAEEIHVAAIDFGVHTFLTWYSLKIGHGNISDKDINCIFCLGHALNSFILCTTKVSAKK</sequence>
<reference evidence="1" key="1">
    <citation type="submission" date="2021-06" db="EMBL/GenBank/DDBJ databases">
        <authorList>
            <person name="Kallberg Y."/>
            <person name="Tangrot J."/>
            <person name="Rosling A."/>
        </authorList>
    </citation>
    <scope>NUCLEOTIDE SEQUENCE</scope>
    <source>
        <strain evidence="1">AZ414A</strain>
    </source>
</reference>
<organism evidence="1 2">
    <name type="scientific">Diversispora eburnea</name>
    <dbReference type="NCBI Taxonomy" id="1213867"/>
    <lineage>
        <taxon>Eukaryota</taxon>
        <taxon>Fungi</taxon>
        <taxon>Fungi incertae sedis</taxon>
        <taxon>Mucoromycota</taxon>
        <taxon>Glomeromycotina</taxon>
        <taxon>Glomeromycetes</taxon>
        <taxon>Diversisporales</taxon>
        <taxon>Diversisporaceae</taxon>
        <taxon>Diversispora</taxon>
    </lineage>
</organism>
<name>A0A9N8ZAZ2_9GLOM</name>
<dbReference type="OrthoDB" id="5593787at2759"/>